<feature type="region of interest" description="Disordered" evidence="1">
    <location>
        <begin position="244"/>
        <end position="264"/>
    </location>
</feature>
<dbReference type="AlphaFoldDB" id="A0A6H5GQ70"/>
<dbReference type="InterPro" id="IPR000156">
    <property type="entry name" value="Ran_bind_dom"/>
</dbReference>
<evidence type="ECO:0000313" key="4">
    <source>
        <dbReference type="Proteomes" id="UP000479000"/>
    </source>
</evidence>
<dbReference type="PANTHER" id="PTHR23138">
    <property type="entry name" value="RAN BINDING PROTEIN"/>
    <property type="match status" value="1"/>
</dbReference>
<dbReference type="InterPro" id="IPR011993">
    <property type="entry name" value="PH-like_dom_sf"/>
</dbReference>
<feature type="compositionally biased region" description="Low complexity" evidence="1">
    <location>
        <begin position="390"/>
        <end position="400"/>
    </location>
</feature>
<dbReference type="PANTHER" id="PTHR23138:SF87">
    <property type="entry name" value="E3 SUMO-PROTEIN LIGASE RANBP2"/>
    <property type="match status" value="1"/>
</dbReference>
<dbReference type="GO" id="GO:0005096">
    <property type="term" value="F:GTPase activator activity"/>
    <property type="evidence" value="ECO:0007669"/>
    <property type="project" value="TreeGrafter"/>
</dbReference>
<dbReference type="SUPFAM" id="SSF50729">
    <property type="entry name" value="PH domain-like"/>
    <property type="match status" value="1"/>
</dbReference>
<reference evidence="3 4" key="1">
    <citation type="submission" date="2020-02" db="EMBL/GenBank/DDBJ databases">
        <authorList>
            <person name="Ferguson B K."/>
        </authorList>
    </citation>
    <scope>NUCLEOTIDE SEQUENCE [LARGE SCALE GENOMIC DNA]</scope>
</reference>
<dbReference type="GO" id="GO:0005737">
    <property type="term" value="C:cytoplasm"/>
    <property type="evidence" value="ECO:0007669"/>
    <property type="project" value="TreeGrafter"/>
</dbReference>
<organism evidence="3 4">
    <name type="scientific">Nesidiocoris tenuis</name>
    <dbReference type="NCBI Taxonomy" id="355587"/>
    <lineage>
        <taxon>Eukaryota</taxon>
        <taxon>Metazoa</taxon>
        <taxon>Ecdysozoa</taxon>
        <taxon>Arthropoda</taxon>
        <taxon>Hexapoda</taxon>
        <taxon>Insecta</taxon>
        <taxon>Pterygota</taxon>
        <taxon>Neoptera</taxon>
        <taxon>Paraneoptera</taxon>
        <taxon>Hemiptera</taxon>
        <taxon>Heteroptera</taxon>
        <taxon>Panheteroptera</taxon>
        <taxon>Cimicomorpha</taxon>
        <taxon>Miridae</taxon>
        <taxon>Dicyphina</taxon>
        <taxon>Nesidiocoris</taxon>
    </lineage>
</organism>
<proteinExistence type="predicted"/>
<evidence type="ECO:0000256" key="1">
    <source>
        <dbReference type="SAM" id="MobiDB-lite"/>
    </source>
</evidence>
<feature type="compositionally biased region" description="Low complexity" evidence="1">
    <location>
        <begin position="71"/>
        <end position="83"/>
    </location>
</feature>
<dbReference type="Pfam" id="PF00638">
    <property type="entry name" value="Ran_BP1"/>
    <property type="match status" value="1"/>
</dbReference>
<dbReference type="OrthoDB" id="2357150at2759"/>
<evidence type="ECO:0000259" key="2">
    <source>
        <dbReference type="PROSITE" id="PS50196"/>
    </source>
</evidence>
<gene>
    <name evidence="3" type="ORF">NTEN_LOCUS11040</name>
</gene>
<feature type="region of interest" description="Disordered" evidence="1">
    <location>
        <begin position="376"/>
        <end position="412"/>
    </location>
</feature>
<evidence type="ECO:0000313" key="3">
    <source>
        <dbReference type="EMBL" id="CAB0005563.1"/>
    </source>
</evidence>
<name>A0A6H5GQ70_9HEMI</name>
<feature type="region of interest" description="Disordered" evidence="1">
    <location>
        <begin position="64"/>
        <end position="86"/>
    </location>
</feature>
<sequence length="516" mass="57309">MKLCLNHYITDEIEMKSQDDKSWLWVATDFALGEPSVEKFAIRFKNNEIATGFYEAFEKAKKLSDPPPQTVPAVTSSSTASFKSDSDDGMRSLTLYESNNVIPTVSLSVTLTWQDDNHSISEPHNAKNKSRKKAQIDLSRITTDNFFKILLRPFCLCVWYEWSDQRYFFSRIFYPMGIGKSTSLAEFVTRLRNMLNAIPCRTLRELLDDDDDAAAVDAANSTVSSVYQPATPFWSAQAKAAEPAKSLESADKPKEPVTSTEQPTSVFGGSASLFGTPATTFSFSNVTYSFGQKSTPTTTQPLTVLSMERPLCAALSPLGGPVVMERVPLSDVIVTAGHAHRRLKLQGQQIQLTNLLGREGPFPSFRSFCARESKISPGKEPVVPCSGTSPTRQLQLQKTPQLPPSRRRQTGKPALTIQKMTQNARRQFTSNPSSLCRTSSNYQPAKRMKKLVSLFQVNGGLIENKNYGDFRAEREILRSHLTGPLKVGVILILTMSPVQGAIFQSDFLRFSAQTLE</sequence>
<feature type="domain" description="RanBD1" evidence="2">
    <location>
        <begin position="1"/>
        <end position="62"/>
    </location>
</feature>
<dbReference type="PROSITE" id="PS50196">
    <property type="entry name" value="RANBD1"/>
    <property type="match status" value="1"/>
</dbReference>
<keyword evidence="4" id="KW-1185">Reference proteome</keyword>
<dbReference type="Proteomes" id="UP000479000">
    <property type="component" value="Unassembled WGS sequence"/>
</dbReference>
<dbReference type="Gene3D" id="2.30.29.30">
    <property type="entry name" value="Pleckstrin-homology domain (PH domain)/Phosphotyrosine-binding domain (PTB)"/>
    <property type="match status" value="1"/>
</dbReference>
<dbReference type="EMBL" id="CADCXU010016547">
    <property type="protein sequence ID" value="CAB0005563.1"/>
    <property type="molecule type" value="Genomic_DNA"/>
</dbReference>
<accession>A0A6H5GQ70</accession>
<dbReference type="InterPro" id="IPR045255">
    <property type="entry name" value="RanBP1-like"/>
</dbReference>
<dbReference type="GO" id="GO:0005643">
    <property type="term" value="C:nuclear pore"/>
    <property type="evidence" value="ECO:0007669"/>
    <property type="project" value="TreeGrafter"/>
</dbReference>
<protein>
    <recommendedName>
        <fullName evidence="2">RanBD1 domain-containing protein</fullName>
    </recommendedName>
</protein>